<gene>
    <name evidence="4" type="primary">rplW</name>
    <name evidence="5" type="ORF">A3F24_02635</name>
</gene>
<dbReference type="EMBL" id="MHIX01000026">
    <property type="protein sequence ID" value="OGY59062.1"/>
    <property type="molecule type" value="Genomic_DNA"/>
</dbReference>
<keyword evidence="3 4" id="KW-0687">Ribonucleoprotein</keyword>
<keyword evidence="4" id="KW-0694">RNA-binding</keyword>
<dbReference type="GO" id="GO:0019843">
    <property type="term" value="F:rRNA binding"/>
    <property type="evidence" value="ECO:0007669"/>
    <property type="project" value="UniProtKB-UniRule"/>
</dbReference>
<evidence type="ECO:0000313" key="5">
    <source>
        <dbReference type="EMBL" id="OGY59062.1"/>
    </source>
</evidence>
<sequence>MKKPWITEKATTESSKNKYAFLVKKDAVSPEVRKAVEAIYKVNVIGVSMVNTKSKTRRLGRSVGKKAGIKKAIVTVKEGQSIDIIPH</sequence>
<reference evidence="5 6" key="1">
    <citation type="journal article" date="2016" name="Nat. Commun.">
        <title>Thousands of microbial genomes shed light on interconnected biogeochemical processes in an aquifer system.</title>
        <authorList>
            <person name="Anantharaman K."/>
            <person name="Brown C.T."/>
            <person name="Hug L.A."/>
            <person name="Sharon I."/>
            <person name="Castelle C.J."/>
            <person name="Probst A.J."/>
            <person name="Thomas B.C."/>
            <person name="Singh A."/>
            <person name="Wilkins M.J."/>
            <person name="Karaoz U."/>
            <person name="Brodie E.L."/>
            <person name="Williams K.H."/>
            <person name="Hubbard S.S."/>
            <person name="Banfield J.F."/>
        </authorList>
    </citation>
    <scope>NUCLEOTIDE SEQUENCE [LARGE SCALE GENOMIC DNA]</scope>
</reference>
<comment type="subunit">
    <text evidence="4">Part of the 50S ribosomal subunit. Contacts protein L29, and trigger factor when it is bound to the ribosome.</text>
</comment>
<protein>
    <recommendedName>
        <fullName evidence="4">Large ribosomal subunit protein uL23</fullName>
    </recommendedName>
</protein>
<organism evidence="5 6">
    <name type="scientific">Candidatus Colwellbacteria bacterium RIFCSPHIGHO2_12_FULL_44_17</name>
    <dbReference type="NCBI Taxonomy" id="1797689"/>
    <lineage>
        <taxon>Bacteria</taxon>
        <taxon>Candidatus Colwelliibacteriota</taxon>
    </lineage>
</organism>
<dbReference type="InterPro" id="IPR012677">
    <property type="entry name" value="Nucleotide-bd_a/b_plait_sf"/>
</dbReference>
<comment type="caution">
    <text evidence="5">The sequence shown here is derived from an EMBL/GenBank/DDBJ whole genome shotgun (WGS) entry which is preliminary data.</text>
</comment>
<comment type="similarity">
    <text evidence="1 4">Belongs to the universal ribosomal protein uL23 family.</text>
</comment>
<dbReference type="GO" id="GO:0005840">
    <property type="term" value="C:ribosome"/>
    <property type="evidence" value="ECO:0007669"/>
    <property type="project" value="UniProtKB-KW"/>
</dbReference>
<dbReference type="NCBIfam" id="NF004363">
    <property type="entry name" value="PRK05738.2-4"/>
    <property type="match status" value="1"/>
</dbReference>
<dbReference type="SUPFAM" id="SSF54189">
    <property type="entry name" value="Ribosomal proteins S24e, L23 and L15e"/>
    <property type="match status" value="1"/>
</dbReference>
<dbReference type="InterPro" id="IPR013025">
    <property type="entry name" value="Ribosomal_uL23-like"/>
</dbReference>
<keyword evidence="2 4" id="KW-0689">Ribosomal protein</keyword>
<dbReference type="InterPro" id="IPR012678">
    <property type="entry name" value="Ribosomal_uL23/eL15/eS24_sf"/>
</dbReference>
<dbReference type="GO" id="GO:0003735">
    <property type="term" value="F:structural constituent of ribosome"/>
    <property type="evidence" value="ECO:0007669"/>
    <property type="project" value="InterPro"/>
</dbReference>
<keyword evidence="4" id="KW-0699">rRNA-binding</keyword>
<dbReference type="STRING" id="1797689.A3F24_02635"/>
<dbReference type="Proteomes" id="UP000178515">
    <property type="component" value="Unassembled WGS sequence"/>
</dbReference>
<dbReference type="AlphaFoldDB" id="A0A1G1Z350"/>
<proteinExistence type="inferred from homology"/>
<evidence type="ECO:0000256" key="3">
    <source>
        <dbReference type="ARBA" id="ARBA00023274"/>
    </source>
</evidence>
<name>A0A1G1Z350_9BACT</name>
<dbReference type="HAMAP" id="MF_01369_B">
    <property type="entry name" value="Ribosomal_uL23_B"/>
    <property type="match status" value="1"/>
</dbReference>
<dbReference type="GO" id="GO:1990904">
    <property type="term" value="C:ribonucleoprotein complex"/>
    <property type="evidence" value="ECO:0007669"/>
    <property type="project" value="UniProtKB-KW"/>
</dbReference>
<evidence type="ECO:0000256" key="1">
    <source>
        <dbReference type="ARBA" id="ARBA00006700"/>
    </source>
</evidence>
<evidence type="ECO:0000313" key="6">
    <source>
        <dbReference type="Proteomes" id="UP000178515"/>
    </source>
</evidence>
<comment type="function">
    <text evidence="4">One of the early assembly proteins it binds 23S rRNA. One of the proteins that surrounds the polypeptide exit tunnel on the outside of the ribosome. Forms the main docking site for trigger factor binding to the ribosome.</text>
</comment>
<dbReference type="Gene3D" id="3.30.70.330">
    <property type="match status" value="1"/>
</dbReference>
<dbReference type="GO" id="GO:0006412">
    <property type="term" value="P:translation"/>
    <property type="evidence" value="ECO:0007669"/>
    <property type="project" value="UniProtKB-UniRule"/>
</dbReference>
<evidence type="ECO:0000256" key="4">
    <source>
        <dbReference type="HAMAP-Rule" id="MF_01369"/>
    </source>
</evidence>
<evidence type="ECO:0000256" key="2">
    <source>
        <dbReference type="ARBA" id="ARBA00022980"/>
    </source>
</evidence>
<dbReference type="Pfam" id="PF00276">
    <property type="entry name" value="Ribosomal_L23"/>
    <property type="match status" value="1"/>
</dbReference>
<accession>A0A1G1Z350</accession>